<name>A0A1X7SUN8_AMPQE</name>
<evidence type="ECO:0000313" key="2">
    <source>
        <dbReference type="EnsemblMetazoa" id="Aqu2.1.05862_001"/>
    </source>
</evidence>
<proteinExistence type="predicted"/>
<keyword evidence="1" id="KW-1133">Transmembrane helix</keyword>
<dbReference type="InterPro" id="IPR013783">
    <property type="entry name" value="Ig-like_fold"/>
</dbReference>
<dbReference type="InterPro" id="IPR003961">
    <property type="entry name" value="FN3_dom"/>
</dbReference>
<dbReference type="InParanoid" id="A0A1X7SUN8"/>
<feature type="transmembrane region" description="Helical" evidence="1">
    <location>
        <begin position="335"/>
        <end position="362"/>
    </location>
</feature>
<evidence type="ECO:0000256" key="1">
    <source>
        <dbReference type="SAM" id="Phobius"/>
    </source>
</evidence>
<protein>
    <recommendedName>
        <fullName evidence="3">Fibronectin type-III domain-containing protein</fullName>
    </recommendedName>
</protein>
<dbReference type="EnsemblMetazoa" id="Aqu2.1.05862_001">
    <property type="protein sequence ID" value="Aqu2.1.05862_001"/>
    <property type="gene ID" value="Aqu2.1.05862"/>
</dbReference>
<dbReference type="CDD" id="cd00063">
    <property type="entry name" value="FN3"/>
    <property type="match status" value="1"/>
</dbReference>
<keyword evidence="1" id="KW-0812">Transmembrane</keyword>
<dbReference type="SUPFAM" id="SSF49265">
    <property type="entry name" value="Fibronectin type III"/>
    <property type="match status" value="1"/>
</dbReference>
<sequence length="404" mass="43667">MFTVYLSVPLITPPVSVVPVIDGQLISLNISIDVSELCFGEHPNNATVNILNINNEIQDSASISTQVNDQLMITGVITVPNNLNTFIVNVSLSNNGGEYLPTPSFGFGFLGPVTNIDSSIDNCSTIDITWTAPTVDDRVSILYYILRIYDAITGSLVDTVSVDDTSYQFVDNNLFIRRYTYVITGVNELGEGISNNDTFSHQRVPRSVREGGSDIVTFNETNATASFNIPITLECTGEAPGNVTVIIQCTGTGVVYTDTILVEYAKQPMNITGSVPVPLYQQCNISIVFSNEAGSSEPFILAFDTTPLPISNTPSPTNTPLVTSTPGTTSPSTVIIIPVVISLTIVIIIIIIIIIMMIIAVYKRNRNRATPVNTLPNAAYEAYGEVGGTTTTEQQQQVTYEEVN</sequence>
<reference evidence="2" key="1">
    <citation type="submission" date="2017-05" db="UniProtKB">
        <authorList>
            <consortium name="EnsemblMetazoa"/>
        </authorList>
    </citation>
    <scope>IDENTIFICATION</scope>
</reference>
<dbReference type="AlphaFoldDB" id="A0A1X7SUN8"/>
<organism evidence="2">
    <name type="scientific">Amphimedon queenslandica</name>
    <name type="common">Sponge</name>
    <dbReference type="NCBI Taxonomy" id="400682"/>
    <lineage>
        <taxon>Eukaryota</taxon>
        <taxon>Metazoa</taxon>
        <taxon>Porifera</taxon>
        <taxon>Demospongiae</taxon>
        <taxon>Heteroscleromorpha</taxon>
        <taxon>Haplosclerida</taxon>
        <taxon>Niphatidae</taxon>
        <taxon>Amphimedon</taxon>
    </lineage>
</organism>
<evidence type="ECO:0008006" key="3">
    <source>
        <dbReference type="Google" id="ProtNLM"/>
    </source>
</evidence>
<accession>A0A1X7SUN8</accession>
<dbReference type="InterPro" id="IPR036116">
    <property type="entry name" value="FN3_sf"/>
</dbReference>
<dbReference type="Gene3D" id="2.60.40.10">
    <property type="entry name" value="Immunoglobulins"/>
    <property type="match status" value="1"/>
</dbReference>
<keyword evidence="1" id="KW-0472">Membrane</keyword>